<dbReference type="AlphaFoldDB" id="A0A3R6E2I0"/>
<evidence type="ECO:0000313" key="2">
    <source>
        <dbReference type="EMBL" id="RHC14467.1"/>
    </source>
</evidence>
<sequence length="227" mass="25577">MENFMTQFNLSGLKKILNPSSGKRNVVDQITDRLSKSSIGLSSGDDTLNAVSFSGMDAFDLTQNISELLSPACGMTEEEKQAELARIQAKLKSGKKLTEEEMRFLQAVDPQLYMQAARIQAMRDSLEQQLEHCKSKEEAAKVFSDTMSMVSDKDPMKEYIVAAYQDAYNEFQKSGKYQHLPQKSSDDDKSDSLVALDKTTDFLTDSTDHRSERKSHQDRYDSDLATE</sequence>
<comment type="caution">
    <text evidence="2">The sequence shown here is derived from an EMBL/GenBank/DDBJ whole genome shotgun (WGS) entry which is preliminary data.</text>
</comment>
<accession>A0A3R6E2I0</accession>
<evidence type="ECO:0000313" key="3">
    <source>
        <dbReference type="Proteomes" id="UP000283513"/>
    </source>
</evidence>
<feature type="compositionally biased region" description="Basic and acidic residues" evidence="1">
    <location>
        <begin position="206"/>
        <end position="227"/>
    </location>
</feature>
<proteinExistence type="predicted"/>
<protein>
    <submittedName>
        <fullName evidence="2">Uncharacterized protein</fullName>
    </submittedName>
</protein>
<evidence type="ECO:0000256" key="1">
    <source>
        <dbReference type="SAM" id="MobiDB-lite"/>
    </source>
</evidence>
<dbReference type="EMBL" id="QSHO01000016">
    <property type="protein sequence ID" value="RHC14467.1"/>
    <property type="molecule type" value="Genomic_DNA"/>
</dbReference>
<organism evidence="2 3">
    <name type="scientific">Roseburia intestinalis</name>
    <dbReference type="NCBI Taxonomy" id="166486"/>
    <lineage>
        <taxon>Bacteria</taxon>
        <taxon>Bacillati</taxon>
        <taxon>Bacillota</taxon>
        <taxon>Clostridia</taxon>
        <taxon>Lachnospirales</taxon>
        <taxon>Lachnospiraceae</taxon>
        <taxon>Roseburia</taxon>
    </lineage>
</organism>
<gene>
    <name evidence="2" type="ORF">DW856_15805</name>
</gene>
<name>A0A3R6E2I0_9FIRM</name>
<feature type="region of interest" description="Disordered" evidence="1">
    <location>
        <begin position="199"/>
        <end position="227"/>
    </location>
</feature>
<dbReference type="Proteomes" id="UP000283513">
    <property type="component" value="Unassembled WGS sequence"/>
</dbReference>
<reference evidence="2 3" key="1">
    <citation type="submission" date="2018-08" db="EMBL/GenBank/DDBJ databases">
        <title>A genome reference for cultivated species of the human gut microbiota.</title>
        <authorList>
            <person name="Zou Y."/>
            <person name="Xue W."/>
            <person name="Luo G."/>
        </authorList>
    </citation>
    <scope>NUCLEOTIDE SEQUENCE [LARGE SCALE GENOMIC DNA]</scope>
    <source>
        <strain evidence="2 3">AM37-1AC</strain>
    </source>
</reference>